<protein>
    <submittedName>
        <fullName evidence="1">Uncharacterized protein</fullName>
    </submittedName>
</protein>
<evidence type="ECO:0000313" key="1">
    <source>
        <dbReference type="EMBL" id="HHO74447.1"/>
    </source>
</evidence>
<proteinExistence type="predicted"/>
<dbReference type="EMBL" id="DSAC01000095">
    <property type="protein sequence ID" value="HHO74447.1"/>
    <property type="molecule type" value="Genomic_DNA"/>
</dbReference>
<comment type="caution">
    <text evidence="1">The sequence shown here is derived from an EMBL/GenBank/DDBJ whole genome shotgun (WGS) entry which is preliminary data.</text>
</comment>
<gene>
    <name evidence="1" type="ORF">ENN04_07450</name>
</gene>
<name>A0A7C5SXL0_9AQUI</name>
<dbReference type="AlphaFoldDB" id="A0A7C5SXL0"/>
<organism evidence="1">
    <name type="scientific">Thermocrinis ruber</name>
    <dbReference type="NCBI Taxonomy" id="75906"/>
    <lineage>
        <taxon>Bacteria</taxon>
        <taxon>Pseudomonadati</taxon>
        <taxon>Aquificota</taxon>
        <taxon>Aquificia</taxon>
        <taxon>Aquificales</taxon>
        <taxon>Aquificaceae</taxon>
        <taxon>Thermocrinis</taxon>
    </lineage>
</organism>
<sequence>MVKRFEGFWLLKTPLHHGGNEKTGSTPILRAIYMYVDGEGMVQIPYVSGNAVRGRLRRMVMKDFLDRVGIDPQSLKLKLYHSLFTGGVLESSTETVGTIDLELRRSIQKLLPPVSLFGGAFGNQMIHSKLKVGHAFPVCREYAQFLPEFLKSDERARMPVRVFTDEAFQTRRDDLRVEREEDEQAVQMKVDFECFVPGTKFYHWFALEYPTDLELSCFAHAIELFRKSPYVGGKSGTGHGEIEFHYEGLEELDPSAYVQFLKDKKDEIVQLLKEIEGRYE</sequence>
<reference evidence="1" key="1">
    <citation type="journal article" date="2020" name="mSystems">
        <title>Genome- and Community-Level Interaction Insights into Carbon Utilization and Element Cycling Functions of Hydrothermarchaeota in Hydrothermal Sediment.</title>
        <authorList>
            <person name="Zhou Z."/>
            <person name="Liu Y."/>
            <person name="Xu W."/>
            <person name="Pan J."/>
            <person name="Luo Z.H."/>
            <person name="Li M."/>
        </authorList>
    </citation>
    <scope>NUCLEOTIDE SEQUENCE [LARGE SCALE GENOMIC DNA]</scope>
    <source>
        <strain evidence="1">SpSt-114</strain>
    </source>
</reference>
<accession>A0A7C5SXL0</accession>